<dbReference type="AlphaFoldDB" id="A0A9D1SB47"/>
<dbReference type="InterPro" id="IPR050639">
    <property type="entry name" value="SSR_resolvase"/>
</dbReference>
<dbReference type="InterPro" id="IPR006119">
    <property type="entry name" value="Resolv_N"/>
</dbReference>
<dbReference type="Pfam" id="PF07508">
    <property type="entry name" value="Recombinase"/>
    <property type="match status" value="1"/>
</dbReference>
<dbReference type="PANTHER" id="PTHR30461">
    <property type="entry name" value="DNA-INVERTASE FROM LAMBDOID PROPHAGE"/>
    <property type="match status" value="1"/>
</dbReference>
<name>A0A9D1SB47_9PROT</name>
<dbReference type="SUPFAM" id="SSF53041">
    <property type="entry name" value="Resolvase-like"/>
    <property type="match status" value="1"/>
</dbReference>
<dbReference type="Proteomes" id="UP000824107">
    <property type="component" value="Unassembled WGS sequence"/>
</dbReference>
<dbReference type="InterPro" id="IPR036162">
    <property type="entry name" value="Resolvase-like_N_sf"/>
</dbReference>
<evidence type="ECO:0000313" key="3">
    <source>
        <dbReference type="EMBL" id="HIU53585.1"/>
    </source>
</evidence>
<feature type="domain" description="Recombinase" evidence="2">
    <location>
        <begin position="164"/>
        <end position="280"/>
    </location>
</feature>
<evidence type="ECO:0000259" key="1">
    <source>
        <dbReference type="PROSITE" id="PS51736"/>
    </source>
</evidence>
<evidence type="ECO:0000313" key="4">
    <source>
        <dbReference type="Proteomes" id="UP000824107"/>
    </source>
</evidence>
<gene>
    <name evidence="3" type="ORF">IAD20_05840</name>
</gene>
<proteinExistence type="predicted"/>
<dbReference type="InterPro" id="IPR038109">
    <property type="entry name" value="DNA_bind_recomb_sf"/>
</dbReference>
<reference evidence="3" key="2">
    <citation type="journal article" date="2021" name="PeerJ">
        <title>Extensive microbial diversity within the chicken gut microbiome revealed by metagenomics and culture.</title>
        <authorList>
            <person name="Gilroy R."/>
            <person name="Ravi A."/>
            <person name="Getino M."/>
            <person name="Pursley I."/>
            <person name="Horton D.L."/>
            <person name="Alikhan N.F."/>
            <person name="Baker D."/>
            <person name="Gharbi K."/>
            <person name="Hall N."/>
            <person name="Watson M."/>
            <person name="Adriaenssens E.M."/>
            <person name="Foster-Nyarko E."/>
            <person name="Jarju S."/>
            <person name="Secka A."/>
            <person name="Antonio M."/>
            <person name="Oren A."/>
            <person name="Chaudhuri R.R."/>
            <person name="La Ragione R."/>
            <person name="Hildebrand F."/>
            <person name="Pallen M.J."/>
        </authorList>
    </citation>
    <scope>NUCLEOTIDE SEQUENCE</scope>
    <source>
        <strain evidence="3">ChiW3-316</strain>
    </source>
</reference>
<dbReference type="Gene3D" id="3.40.50.1390">
    <property type="entry name" value="Resolvase, N-terminal catalytic domain"/>
    <property type="match status" value="1"/>
</dbReference>
<dbReference type="PROSITE" id="PS51737">
    <property type="entry name" value="RECOMBINASE_DNA_BIND"/>
    <property type="match status" value="1"/>
</dbReference>
<dbReference type="PROSITE" id="PS51736">
    <property type="entry name" value="RECOMBINASES_3"/>
    <property type="match status" value="1"/>
</dbReference>
<dbReference type="Pfam" id="PF00239">
    <property type="entry name" value="Resolvase"/>
    <property type="match status" value="1"/>
</dbReference>
<dbReference type="CDD" id="cd03768">
    <property type="entry name" value="SR_ResInv"/>
    <property type="match status" value="1"/>
</dbReference>
<feature type="domain" description="Resolvase/invertase-type recombinase catalytic" evidence="1">
    <location>
        <begin position="5"/>
        <end position="156"/>
    </location>
</feature>
<dbReference type="SMART" id="SM00857">
    <property type="entry name" value="Resolvase"/>
    <property type="match status" value="1"/>
</dbReference>
<evidence type="ECO:0000259" key="2">
    <source>
        <dbReference type="PROSITE" id="PS51737"/>
    </source>
</evidence>
<accession>A0A9D1SB47</accession>
<dbReference type="EMBL" id="DVNC01000037">
    <property type="protein sequence ID" value="HIU53585.1"/>
    <property type="molecule type" value="Genomic_DNA"/>
</dbReference>
<dbReference type="PANTHER" id="PTHR30461:SF23">
    <property type="entry name" value="DNA RECOMBINASE-RELATED"/>
    <property type="match status" value="1"/>
</dbReference>
<dbReference type="Gene3D" id="1.10.10.2830">
    <property type="match status" value="1"/>
</dbReference>
<dbReference type="SUPFAM" id="SSF109709">
    <property type="entry name" value="KorB DNA-binding domain-like"/>
    <property type="match status" value="1"/>
</dbReference>
<sequence>MARVNCAVYVRKSTEKGLELEFNSLHNQEDACRSYIMSQAFNNWEYFKTYTDGGISGGTMERPALKQMLEDIRRGLIQTVVVYKVDRLSRSIMDFHNMMKEFDKYGCSFVSITQAFDTSTSMGKLTLNMLLSFAQFEREVSSERVRDKIRASKAKGLWTGGVPKLGYDIIDKKLVINSIEAEQVKDIFESYLKCESLAELETFVQTKGITHKHWITNKGVEKGGKPLKTSALHRLLHEKIYLGLIENKKTGQTFKGHHQAIISKELWEQVQNKLKENDKCKNSNHVPNNNLLTGKLFNTEGTAFGNQANSKKKSTKRYYYAIKGLFLPTEQIDKLTKEAISEILDSNLNGINKDSSLALKLINFADMDYLKQRNFIRNFVNKIIYQKDRLTFFFNTDPLILSAYTGNALNENNNPLDFIADNTNNQIIYEKQVIINRGLSSNIYNAGKVGLMSVNDNNHLIVRAFAYAWRYKKLYEKGVRMEEIMKQEKMTKRTIYKYLNLAYLSPRIVNQLLNGTLTINLQTLFDIASKNLSFDEQEKMLSI</sequence>
<comment type="caution">
    <text evidence="3">The sequence shown here is derived from an EMBL/GenBank/DDBJ whole genome shotgun (WGS) entry which is preliminary data.</text>
</comment>
<dbReference type="InterPro" id="IPR011109">
    <property type="entry name" value="DNA_bind_recombinase_dom"/>
</dbReference>
<dbReference type="Gene3D" id="3.90.1750.20">
    <property type="entry name" value="Putative Large Serine Recombinase, Chain B, Domain 2"/>
    <property type="match status" value="1"/>
</dbReference>
<reference evidence="3" key="1">
    <citation type="submission" date="2020-10" db="EMBL/GenBank/DDBJ databases">
        <authorList>
            <person name="Gilroy R."/>
        </authorList>
    </citation>
    <scope>NUCLEOTIDE SEQUENCE</scope>
    <source>
        <strain evidence="3">ChiW3-316</strain>
    </source>
</reference>
<protein>
    <submittedName>
        <fullName evidence="3">Recombinase family protein</fullName>
    </submittedName>
</protein>
<organism evidence="3 4">
    <name type="scientific">Candidatus Scatocola faecipullorum</name>
    <dbReference type="NCBI Taxonomy" id="2840917"/>
    <lineage>
        <taxon>Bacteria</taxon>
        <taxon>Pseudomonadati</taxon>
        <taxon>Pseudomonadota</taxon>
        <taxon>Alphaproteobacteria</taxon>
        <taxon>Rhodospirillales</taxon>
        <taxon>Rhodospirillaceae</taxon>
        <taxon>Rhodospirillaceae incertae sedis</taxon>
        <taxon>Candidatus Scatocola</taxon>
    </lineage>
</organism>
<dbReference type="GO" id="GO:0003677">
    <property type="term" value="F:DNA binding"/>
    <property type="evidence" value="ECO:0007669"/>
    <property type="project" value="InterPro"/>
</dbReference>
<dbReference type="GO" id="GO:0000150">
    <property type="term" value="F:DNA strand exchange activity"/>
    <property type="evidence" value="ECO:0007669"/>
    <property type="project" value="InterPro"/>
</dbReference>